<dbReference type="InterPro" id="IPR011009">
    <property type="entry name" value="Kinase-like_dom_sf"/>
</dbReference>
<feature type="compositionally biased region" description="Polar residues" evidence="16">
    <location>
        <begin position="50"/>
        <end position="63"/>
    </location>
</feature>
<keyword evidence="11 15" id="KW-0067">ATP-binding</keyword>
<dbReference type="Pfam" id="PF00069">
    <property type="entry name" value="Pkinase"/>
    <property type="match status" value="1"/>
</dbReference>
<evidence type="ECO:0000256" key="2">
    <source>
        <dbReference type="ARBA" id="ARBA00012513"/>
    </source>
</evidence>
<organism evidence="19 20">
    <name type="scientific">Cuscuta australis</name>
    <dbReference type="NCBI Taxonomy" id="267555"/>
    <lineage>
        <taxon>Eukaryota</taxon>
        <taxon>Viridiplantae</taxon>
        <taxon>Streptophyta</taxon>
        <taxon>Embryophyta</taxon>
        <taxon>Tracheophyta</taxon>
        <taxon>Spermatophyta</taxon>
        <taxon>Magnoliopsida</taxon>
        <taxon>eudicotyledons</taxon>
        <taxon>Gunneridae</taxon>
        <taxon>Pentapetalae</taxon>
        <taxon>asterids</taxon>
        <taxon>lamiids</taxon>
        <taxon>Solanales</taxon>
        <taxon>Convolvulaceae</taxon>
        <taxon>Cuscuteae</taxon>
        <taxon>Cuscuta</taxon>
        <taxon>Cuscuta subgen. Grammica</taxon>
        <taxon>Cuscuta sect. Cleistogrammica</taxon>
    </lineage>
</organism>
<evidence type="ECO:0000256" key="10">
    <source>
        <dbReference type="ARBA" id="ARBA00022837"/>
    </source>
</evidence>
<dbReference type="PROSITE" id="PS00107">
    <property type="entry name" value="PROTEIN_KINASE_ATP"/>
    <property type="match status" value="1"/>
</dbReference>
<keyword evidence="5" id="KW-0808">Transferase</keyword>
<accession>A0A328EA47</accession>
<evidence type="ECO:0000256" key="6">
    <source>
        <dbReference type="ARBA" id="ARBA00022723"/>
    </source>
</evidence>
<dbReference type="Pfam" id="PF13499">
    <property type="entry name" value="EF-hand_7"/>
    <property type="match status" value="2"/>
</dbReference>
<dbReference type="Gene3D" id="1.10.238.10">
    <property type="entry name" value="EF-hand"/>
    <property type="match status" value="1"/>
</dbReference>
<feature type="region of interest" description="Disordered" evidence="16">
    <location>
        <begin position="27"/>
        <end position="90"/>
    </location>
</feature>
<dbReference type="FunFam" id="1.10.238.10:FF:000015">
    <property type="entry name" value="Calcium-dependent protein kinase 1"/>
    <property type="match status" value="1"/>
</dbReference>
<evidence type="ECO:0000313" key="19">
    <source>
        <dbReference type="EMBL" id="RAL53479.1"/>
    </source>
</evidence>
<dbReference type="InterPro" id="IPR000719">
    <property type="entry name" value="Prot_kinase_dom"/>
</dbReference>
<gene>
    <name evidence="19" type="ORF">DM860_007151</name>
</gene>
<dbReference type="FunFam" id="3.30.200.20:FF:000004">
    <property type="entry name" value="Calcium-dependent protein kinase 1"/>
    <property type="match status" value="1"/>
</dbReference>
<dbReference type="GO" id="GO:0004674">
    <property type="term" value="F:protein serine/threonine kinase activity"/>
    <property type="evidence" value="ECO:0007669"/>
    <property type="project" value="UniProtKB-KW"/>
</dbReference>
<keyword evidence="20" id="KW-1185">Reference proteome</keyword>
<dbReference type="PANTHER" id="PTHR24349">
    <property type="entry name" value="SERINE/THREONINE-PROTEIN KINASE"/>
    <property type="match status" value="1"/>
</dbReference>
<dbReference type="GO" id="GO:0005509">
    <property type="term" value="F:calcium ion binding"/>
    <property type="evidence" value="ECO:0007669"/>
    <property type="project" value="InterPro"/>
</dbReference>
<keyword evidence="7" id="KW-0677">Repeat</keyword>
<keyword evidence="6" id="KW-0479">Metal-binding</keyword>
<dbReference type="InterPro" id="IPR017441">
    <property type="entry name" value="Protein_kinase_ATP_BS"/>
</dbReference>
<keyword evidence="8 15" id="KW-0547">Nucleotide-binding</keyword>
<evidence type="ECO:0000256" key="7">
    <source>
        <dbReference type="ARBA" id="ARBA00022737"/>
    </source>
</evidence>
<dbReference type="InterPro" id="IPR018247">
    <property type="entry name" value="EF_Hand_1_Ca_BS"/>
</dbReference>
<dbReference type="EC" id="2.7.11.1" evidence="2"/>
<dbReference type="CDD" id="cd00051">
    <property type="entry name" value="EFh"/>
    <property type="match status" value="2"/>
</dbReference>
<name>A0A328EA47_9ASTE</name>
<feature type="domain" description="EF-hand" evidence="18">
    <location>
        <begin position="414"/>
        <end position="449"/>
    </location>
</feature>
<dbReference type="InterPro" id="IPR008271">
    <property type="entry name" value="Ser/Thr_kinase_AS"/>
</dbReference>
<dbReference type="AlphaFoldDB" id="A0A328EA47"/>
<evidence type="ECO:0000256" key="11">
    <source>
        <dbReference type="ARBA" id="ARBA00022840"/>
    </source>
</evidence>
<keyword evidence="3" id="KW-0723">Serine/threonine-protein kinase</keyword>
<evidence type="ECO:0000256" key="8">
    <source>
        <dbReference type="ARBA" id="ARBA00022741"/>
    </source>
</evidence>
<dbReference type="PROSITE" id="PS50222">
    <property type="entry name" value="EF_HAND_2"/>
    <property type="match status" value="4"/>
</dbReference>
<dbReference type="Gene3D" id="1.10.510.10">
    <property type="entry name" value="Transferase(Phosphotransferase) domain 1"/>
    <property type="match status" value="1"/>
</dbReference>
<proteinExistence type="inferred from homology"/>
<dbReference type="InterPro" id="IPR050205">
    <property type="entry name" value="CDPK_Ser/Thr_kinases"/>
</dbReference>
<evidence type="ECO:0000256" key="9">
    <source>
        <dbReference type="ARBA" id="ARBA00022777"/>
    </source>
</evidence>
<comment type="similarity">
    <text evidence="1">Belongs to the protein kinase superfamily. CAMK Ser/Thr protein kinase family. CaMK subfamily.</text>
</comment>
<dbReference type="PROSITE" id="PS50011">
    <property type="entry name" value="PROTEIN_KINASE_DOM"/>
    <property type="match status" value="1"/>
</dbReference>
<evidence type="ECO:0000259" key="17">
    <source>
        <dbReference type="PROSITE" id="PS50011"/>
    </source>
</evidence>
<dbReference type="PROSITE" id="PS00018">
    <property type="entry name" value="EF_HAND_1"/>
    <property type="match status" value="4"/>
</dbReference>
<comment type="catalytic activity">
    <reaction evidence="13">
        <text>L-threonyl-[protein] + ATP = O-phospho-L-threonyl-[protein] + ADP + H(+)</text>
        <dbReference type="Rhea" id="RHEA:46608"/>
        <dbReference type="Rhea" id="RHEA-COMP:11060"/>
        <dbReference type="Rhea" id="RHEA-COMP:11605"/>
        <dbReference type="ChEBI" id="CHEBI:15378"/>
        <dbReference type="ChEBI" id="CHEBI:30013"/>
        <dbReference type="ChEBI" id="CHEBI:30616"/>
        <dbReference type="ChEBI" id="CHEBI:61977"/>
        <dbReference type="ChEBI" id="CHEBI:456216"/>
        <dbReference type="EC" id="2.7.11.1"/>
    </reaction>
</comment>
<dbReference type="SMART" id="SM00220">
    <property type="entry name" value="S_TKc"/>
    <property type="match status" value="1"/>
</dbReference>
<feature type="binding site" evidence="15">
    <location>
        <position position="146"/>
    </location>
    <ligand>
        <name>ATP</name>
        <dbReference type="ChEBI" id="CHEBI:30616"/>
    </ligand>
</feature>
<evidence type="ECO:0000256" key="15">
    <source>
        <dbReference type="PROSITE-ProRule" id="PRU10141"/>
    </source>
</evidence>
<evidence type="ECO:0000256" key="3">
    <source>
        <dbReference type="ARBA" id="ARBA00022527"/>
    </source>
</evidence>
<comment type="similarity">
    <text evidence="12">Belongs to the protein kinase superfamily. Ser/Thr protein kinase family. CDPK subfamily.</text>
</comment>
<keyword evidence="9" id="KW-0418">Kinase</keyword>
<dbReference type="InterPro" id="IPR011992">
    <property type="entry name" value="EF-hand-dom_pair"/>
</dbReference>
<keyword evidence="10" id="KW-0106">Calcium</keyword>
<evidence type="ECO:0000256" key="4">
    <source>
        <dbReference type="ARBA" id="ARBA00022553"/>
    </source>
</evidence>
<evidence type="ECO:0000256" key="13">
    <source>
        <dbReference type="ARBA" id="ARBA00047899"/>
    </source>
</evidence>
<comment type="caution">
    <text evidence="19">The sequence shown here is derived from an EMBL/GenBank/DDBJ whole genome shotgun (WGS) entry which is preliminary data.</text>
</comment>
<dbReference type="CDD" id="cd05117">
    <property type="entry name" value="STKc_CAMK"/>
    <property type="match status" value="1"/>
</dbReference>
<protein>
    <recommendedName>
        <fullName evidence="2">non-specific serine/threonine protein kinase</fullName>
        <ecNumber evidence="2">2.7.11.1</ecNumber>
    </recommendedName>
</protein>
<dbReference type="PROSITE" id="PS00108">
    <property type="entry name" value="PROTEIN_KINASE_ST"/>
    <property type="match status" value="1"/>
</dbReference>
<dbReference type="EMBL" id="NQVE01000027">
    <property type="protein sequence ID" value="RAL53479.1"/>
    <property type="molecule type" value="Genomic_DNA"/>
</dbReference>
<feature type="domain" description="EF-hand" evidence="18">
    <location>
        <begin position="450"/>
        <end position="485"/>
    </location>
</feature>
<evidence type="ECO:0000256" key="1">
    <source>
        <dbReference type="ARBA" id="ARBA00005354"/>
    </source>
</evidence>
<evidence type="ECO:0000256" key="16">
    <source>
        <dbReference type="SAM" id="MobiDB-lite"/>
    </source>
</evidence>
<keyword evidence="4" id="KW-0597">Phosphoprotein</keyword>
<sequence>MGNTCAGPKSANSGFLQSVTAAVWRPRQIEIAVPPPTTDDGDSDAAGRNTRPNDSPESSSGITPPQPQPEMSRGGANSMNPPPERSQLRKMASVGLQVDSVLGRKAGNIKDTYIIGKKLGQGQFGTTFLCVEKATRKEFACKSIAKRKLITEADVEDVRREIQIMHHLEGHPNVVQIIGAYEDAVAVHVVMELCAGGELFDRIIQRGHYTEKKAADLARVILGVVEACHSLGVMHRDLKPENFLFINEEEEAPLKTIDFGLSAFFKPGEIFTDLVGSPYYVAPEVLRKHYGQACDIWSAGVIIYILLSGVPPFWDETEQGIFEQVLKGELDFVSEPWPSISDSAKDIVRKMLVRDPKQRPTAHEILCHPWVRVGGVALDKPLDSAVLSRLKQFSAMNKLKKIAVRVIAETLSEEEIAGLKEMFKMIDTDDSNHITVEELKKGLESAGANLKDSEIDNLMQAADVDNSGTIDYGEFVAAMLNMNKVLKEDHLYAAFAYFDKDGSGYITHDELQQACDKFGLTDVRIEEIIHEVDQDNDGRIDYNEFVAMMQDRALG</sequence>
<evidence type="ECO:0000256" key="12">
    <source>
        <dbReference type="ARBA" id="ARBA00024334"/>
    </source>
</evidence>
<evidence type="ECO:0000313" key="20">
    <source>
        <dbReference type="Proteomes" id="UP000249390"/>
    </source>
</evidence>
<dbReference type="Proteomes" id="UP000249390">
    <property type="component" value="Unassembled WGS sequence"/>
</dbReference>
<dbReference type="FunFam" id="1.10.510.10:FF:000249">
    <property type="entry name" value="Calcium-dependent protein kinase SK5"/>
    <property type="match status" value="1"/>
</dbReference>
<evidence type="ECO:0000259" key="18">
    <source>
        <dbReference type="PROSITE" id="PS50222"/>
    </source>
</evidence>
<feature type="domain" description="EF-hand" evidence="18">
    <location>
        <begin position="524"/>
        <end position="555"/>
    </location>
</feature>
<reference evidence="19 20" key="1">
    <citation type="submission" date="2018-06" db="EMBL/GenBank/DDBJ databases">
        <title>The Genome of Cuscuta australis (Dodder) Provides Insight into the Evolution of Plant Parasitism.</title>
        <authorList>
            <person name="Liu H."/>
        </authorList>
    </citation>
    <scope>NUCLEOTIDE SEQUENCE [LARGE SCALE GENOMIC DNA]</scope>
    <source>
        <strain evidence="20">cv. Yunnan</strain>
        <tissue evidence="19">Vines</tissue>
    </source>
</reference>
<dbReference type="SUPFAM" id="SSF56112">
    <property type="entry name" value="Protein kinase-like (PK-like)"/>
    <property type="match status" value="1"/>
</dbReference>
<dbReference type="SUPFAM" id="SSF47473">
    <property type="entry name" value="EF-hand"/>
    <property type="match status" value="1"/>
</dbReference>
<feature type="domain" description="Protein kinase" evidence="17">
    <location>
        <begin position="113"/>
        <end position="371"/>
    </location>
</feature>
<evidence type="ECO:0000256" key="14">
    <source>
        <dbReference type="ARBA" id="ARBA00048679"/>
    </source>
</evidence>
<evidence type="ECO:0000256" key="5">
    <source>
        <dbReference type="ARBA" id="ARBA00022679"/>
    </source>
</evidence>
<comment type="catalytic activity">
    <reaction evidence="14">
        <text>L-seryl-[protein] + ATP = O-phospho-L-seryl-[protein] + ADP + H(+)</text>
        <dbReference type="Rhea" id="RHEA:17989"/>
        <dbReference type="Rhea" id="RHEA-COMP:9863"/>
        <dbReference type="Rhea" id="RHEA-COMP:11604"/>
        <dbReference type="ChEBI" id="CHEBI:15378"/>
        <dbReference type="ChEBI" id="CHEBI:29999"/>
        <dbReference type="ChEBI" id="CHEBI:30616"/>
        <dbReference type="ChEBI" id="CHEBI:83421"/>
        <dbReference type="ChEBI" id="CHEBI:456216"/>
        <dbReference type="EC" id="2.7.11.1"/>
    </reaction>
</comment>
<feature type="domain" description="EF-hand" evidence="18">
    <location>
        <begin position="486"/>
        <end position="521"/>
    </location>
</feature>
<dbReference type="SMART" id="SM00054">
    <property type="entry name" value="EFh"/>
    <property type="match status" value="4"/>
</dbReference>
<dbReference type="InterPro" id="IPR002048">
    <property type="entry name" value="EF_hand_dom"/>
</dbReference>
<dbReference type="Gene3D" id="3.30.200.20">
    <property type="entry name" value="Phosphorylase Kinase, domain 1"/>
    <property type="match status" value="1"/>
</dbReference>
<dbReference type="GO" id="GO:0005524">
    <property type="term" value="F:ATP binding"/>
    <property type="evidence" value="ECO:0007669"/>
    <property type="project" value="UniProtKB-UniRule"/>
</dbReference>